<protein>
    <submittedName>
        <fullName evidence="1">DUF2338 domain-containing protein</fullName>
    </submittedName>
</protein>
<reference evidence="1 2" key="1">
    <citation type="journal article" date="2018" name="Vet. Microbiol.">
        <title>Clonal diversity and geographic distribution of methicillin-resistant Staphylococcus pseudintermedius from Australian animals: Discovery of novel sequence types.</title>
        <authorList>
            <person name="Worthing K.A."/>
            <person name="Abraham S."/>
            <person name="Coombs G.W."/>
            <person name="Pang S."/>
            <person name="Saputra S."/>
            <person name="Jordan D."/>
            <person name="Trott D.J."/>
            <person name="Norris J.M."/>
        </authorList>
    </citation>
    <scope>NUCLEOTIDE SEQUENCE [LARGE SCALE GENOMIC DNA]</scope>
    <source>
        <strain evidence="1 2">ST71 3</strain>
    </source>
</reference>
<proteinExistence type="predicted"/>
<organism evidence="1 2">
    <name type="scientific">Staphylococcus pseudintermedius</name>
    <dbReference type="NCBI Taxonomy" id="283734"/>
    <lineage>
        <taxon>Bacteria</taxon>
        <taxon>Bacillati</taxon>
        <taxon>Bacillota</taxon>
        <taxon>Bacilli</taxon>
        <taxon>Bacillales</taxon>
        <taxon>Staphylococcaceae</taxon>
        <taxon>Staphylococcus</taxon>
        <taxon>Staphylococcus intermedius group</taxon>
    </lineage>
</organism>
<evidence type="ECO:0000313" key="2">
    <source>
        <dbReference type="Proteomes" id="UP000246351"/>
    </source>
</evidence>
<gene>
    <name evidence="1" type="ORF">DD924_01635</name>
</gene>
<dbReference type="Proteomes" id="UP000246351">
    <property type="component" value="Unassembled WGS sequence"/>
</dbReference>
<dbReference type="InterPro" id="IPR016935">
    <property type="entry name" value="Opine_metallophore_DH"/>
</dbReference>
<dbReference type="EMBL" id="QEIV01000109">
    <property type="protein sequence ID" value="PWZ99625.1"/>
    <property type="molecule type" value="Genomic_DNA"/>
</dbReference>
<feature type="non-terminal residue" evidence="1">
    <location>
        <position position="1"/>
    </location>
</feature>
<accession>A0A317ZF56</accession>
<dbReference type="AlphaFoldDB" id="A0A317ZF56"/>
<comment type="caution">
    <text evidence="1">The sequence shown here is derived from an EMBL/GenBank/DDBJ whole genome shotgun (WGS) entry which is preliminary data.</text>
</comment>
<name>A0A317ZF56_STAPS</name>
<evidence type="ECO:0000313" key="1">
    <source>
        <dbReference type="EMBL" id="PWZ99625.1"/>
    </source>
</evidence>
<dbReference type="Pfam" id="PF10100">
    <property type="entry name" value="Staph_opine_DH"/>
    <property type="match status" value="1"/>
</dbReference>
<sequence>IHRFRVKENYPLRPETMDDDRIEAFETLSAIEQEYLLYVRYTGILIDPFSEPDENGKYFDFSAVPFKEVFRNEEGVCQIPRMPNEDYYRTQMMRGIAQALNISTPMMDTLIQRYEAQLTAFQKAHPNDRVSTQFQIQSFEEDINSIAKLLNSEG</sequence>